<accession>A0ABX0BUL1</accession>
<protein>
    <recommendedName>
        <fullName evidence="4">Adhesin domain-containing protein</fullName>
    </recommendedName>
</protein>
<evidence type="ECO:0000256" key="1">
    <source>
        <dbReference type="SAM" id="MobiDB-lite"/>
    </source>
</evidence>
<gene>
    <name evidence="2" type="ORF">G3I59_27600</name>
</gene>
<sequence length="91" mass="9176">MSAGGVAVQDCAGPVKAVTSVGEVDVTMSAPADATVKTQVGTVSLNVPGADYSLSAHTSIGDRSGTRPDRPSGAHRIDVRSQTGEIRRGSP</sequence>
<evidence type="ECO:0000313" key="3">
    <source>
        <dbReference type="Proteomes" id="UP000470404"/>
    </source>
</evidence>
<comment type="caution">
    <text evidence="2">The sequence shown here is derived from an EMBL/GenBank/DDBJ whole genome shotgun (WGS) entry which is preliminary data.</text>
</comment>
<feature type="compositionally biased region" description="Basic and acidic residues" evidence="1">
    <location>
        <begin position="64"/>
        <end position="91"/>
    </location>
</feature>
<dbReference type="EMBL" id="JAAGNC010000139">
    <property type="protein sequence ID" value="NEC59250.1"/>
    <property type="molecule type" value="Genomic_DNA"/>
</dbReference>
<name>A0ABX0BUL1_9PSEU</name>
<organism evidence="2 3">
    <name type="scientific">Amycolatopsis rubida</name>
    <dbReference type="NCBI Taxonomy" id="112413"/>
    <lineage>
        <taxon>Bacteria</taxon>
        <taxon>Bacillati</taxon>
        <taxon>Actinomycetota</taxon>
        <taxon>Actinomycetes</taxon>
        <taxon>Pseudonocardiales</taxon>
        <taxon>Pseudonocardiaceae</taxon>
        <taxon>Amycolatopsis</taxon>
    </lineage>
</organism>
<proteinExistence type="predicted"/>
<reference evidence="2 3" key="1">
    <citation type="submission" date="2020-01" db="EMBL/GenBank/DDBJ databases">
        <title>Insect and environment-associated Actinomycetes.</title>
        <authorList>
            <person name="Currrie C."/>
            <person name="Chevrette M."/>
            <person name="Carlson C."/>
            <person name="Stubbendieck R."/>
            <person name="Wendt-Pienkowski E."/>
        </authorList>
    </citation>
    <scope>NUCLEOTIDE SEQUENCE [LARGE SCALE GENOMIC DNA]</scope>
    <source>
        <strain evidence="2 3">SID8386</strain>
    </source>
</reference>
<dbReference type="RefSeq" id="WP_067589101.1">
    <property type="nucleotide sequence ID" value="NZ_JAAGNC010000139.1"/>
</dbReference>
<dbReference type="Proteomes" id="UP000470404">
    <property type="component" value="Unassembled WGS sequence"/>
</dbReference>
<evidence type="ECO:0000313" key="2">
    <source>
        <dbReference type="EMBL" id="NEC59250.1"/>
    </source>
</evidence>
<feature type="region of interest" description="Disordered" evidence="1">
    <location>
        <begin position="56"/>
        <end position="91"/>
    </location>
</feature>
<keyword evidence="3" id="KW-1185">Reference proteome</keyword>
<evidence type="ECO:0008006" key="4">
    <source>
        <dbReference type="Google" id="ProtNLM"/>
    </source>
</evidence>